<evidence type="ECO:0008006" key="4">
    <source>
        <dbReference type="Google" id="ProtNLM"/>
    </source>
</evidence>
<evidence type="ECO:0000313" key="2">
    <source>
        <dbReference type="EMBL" id="WBE26331.1"/>
    </source>
</evidence>
<dbReference type="Pfam" id="PF01564">
    <property type="entry name" value="Spermine_synth"/>
    <property type="match status" value="1"/>
</dbReference>
<gene>
    <name evidence="2" type="ORF">O6P33_05770</name>
</gene>
<evidence type="ECO:0000256" key="1">
    <source>
        <dbReference type="ARBA" id="ARBA00023115"/>
    </source>
</evidence>
<proteinExistence type="predicted"/>
<evidence type="ECO:0000313" key="3">
    <source>
        <dbReference type="Proteomes" id="UP001212189"/>
    </source>
</evidence>
<dbReference type="RefSeq" id="WP_269819253.1">
    <property type="nucleotide sequence ID" value="NZ_CP114976.1"/>
</dbReference>
<reference evidence="2 3" key="1">
    <citation type="submission" date="2022-12" db="EMBL/GenBank/DDBJ databases">
        <title>Coexistence and Characterization of a Novel Tigecycline Resistance gene tet(X) variant and blaNDM-1 in a Pseudomonas caeni Isolate of Chicken Origin.</title>
        <authorList>
            <person name="Lu X."/>
            <person name="Zhang L."/>
            <person name="Li R."/>
            <person name="Wang Z."/>
        </authorList>
    </citation>
    <scope>NUCLEOTIDE SEQUENCE [LARGE SCALE GENOMIC DNA]</scope>
    <source>
        <strain evidence="2 3">CE14</strain>
    </source>
</reference>
<dbReference type="PANTHER" id="PTHR43317">
    <property type="entry name" value="THERMOSPERMINE SYNTHASE ACAULIS5"/>
    <property type="match status" value="1"/>
</dbReference>
<sequence length="227" mass="24823">MKPLSKLATAIIPNNGGELTLFRREDEFSIRLSGVRGELMNSRLYNSEEELAKLGCAHIKEKDQAKVLVGGLGMGYTLAAALASVNANSQVTVAELIPEVVEWNQGPLGECAGRPLSDERCKVRVGDIAELIKLEQPDFDAILLDVDNGPEGITHSNNNWLYSSRGLEALYNSLRPEGMLAVWSAGADVLFPIQLKKAGFIVTVRTVRARPGKGSRHTIFLAQKPWR</sequence>
<protein>
    <recommendedName>
        <fullName evidence="4">Spermidine synthase</fullName>
    </recommendedName>
</protein>
<organism evidence="2 3">
    <name type="scientific">Denitrificimonas caeni</name>
    <dbReference type="NCBI Taxonomy" id="521720"/>
    <lineage>
        <taxon>Bacteria</taxon>
        <taxon>Pseudomonadati</taxon>
        <taxon>Pseudomonadota</taxon>
        <taxon>Gammaproteobacteria</taxon>
        <taxon>Pseudomonadales</taxon>
        <taxon>Pseudomonadaceae</taxon>
        <taxon>Denitrificimonas</taxon>
    </lineage>
</organism>
<accession>A0AAE9VQB7</accession>
<dbReference type="PANTHER" id="PTHR43317:SF3">
    <property type="entry name" value="BLR2883 PROTEIN"/>
    <property type="match status" value="1"/>
</dbReference>
<dbReference type="AlphaFoldDB" id="A0AAE9VQB7"/>
<dbReference type="Proteomes" id="UP001212189">
    <property type="component" value="Chromosome"/>
</dbReference>
<name>A0AAE9VQB7_9GAMM</name>
<dbReference type="SUPFAM" id="SSF53335">
    <property type="entry name" value="S-adenosyl-L-methionine-dependent methyltransferases"/>
    <property type="match status" value="1"/>
</dbReference>
<dbReference type="InterPro" id="IPR029063">
    <property type="entry name" value="SAM-dependent_MTases_sf"/>
</dbReference>
<dbReference type="Gene3D" id="3.40.50.150">
    <property type="entry name" value="Vaccinia Virus protein VP39"/>
    <property type="match status" value="1"/>
</dbReference>
<dbReference type="EMBL" id="CP114976">
    <property type="protein sequence ID" value="WBE26331.1"/>
    <property type="molecule type" value="Genomic_DNA"/>
</dbReference>
<dbReference type="CDD" id="cd02440">
    <property type="entry name" value="AdoMet_MTases"/>
    <property type="match status" value="1"/>
</dbReference>
<keyword evidence="3" id="KW-1185">Reference proteome</keyword>
<dbReference type="GO" id="GO:0006596">
    <property type="term" value="P:polyamine biosynthetic process"/>
    <property type="evidence" value="ECO:0007669"/>
    <property type="project" value="UniProtKB-KW"/>
</dbReference>
<keyword evidence="1" id="KW-0620">Polyamine biosynthesis</keyword>
<dbReference type="KEGG" id="dce:O6P33_05770"/>